<dbReference type="Proteomes" id="UP001156441">
    <property type="component" value="Unassembled WGS sequence"/>
</dbReference>
<feature type="transmembrane region" description="Helical" evidence="2">
    <location>
        <begin position="6"/>
        <end position="25"/>
    </location>
</feature>
<keyword evidence="4" id="KW-1185">Reference proteome</keyword>
<feature type="region of interest" description="Disordered" evidence="1">
    <location>
        <begin position="55"/>
        <end position="83"/>
    </location>
</feature>
<keyword evidence="2" id="KW-1133">Transmembrane helix</keyword>
<evidence type="ECO:0000313" key="4">
    <source>
        <dbReference type="Proteomes" id="UP001156441"/>
    </source>
</evidence>
<evidence type="ECO:0000256" key="2">
    <source>
        <dbReference type="SAM" id="Phobius"/>
    </source>
</evidence>
<evidence type="ECO:0000313" key="3">
    <source>
        <dbReference type="EMBL" id="MCT2585529.1"/>
    </source>
</evidence>
<dbReference type="EMBL" id="JAFFZE010000015">
    <property type="protein sequence ID" value="MCT2585529.1"/>
    <property type="molecule type" value="Genomic_DNA"/>
</dbReference>
<reference evidence="3 4" key="1">
    <citation type="submission" date="2021-02" db="EMBL/GenBank/DDBJ databases">
        <title>Actinophytocola xerophila sp. nov., isolated from soil of cotton cropping field.</title>
        <authorList>
            <person name="Huang R."/>
            <person name="Chen X."/>
            <person name="Ge X."/>
            <person name="Liu W."/>
        </authorList>
    </citation>
    <scope>NUCLEOTIDE SEQUENCE [LARGE SCALE GENOMIC DNA]</scope>
    <source>
        <strain evidence="3 4">S1-96</strain>
    </source>
</reference>
<organism evidence="3 4">
    <name type="scientific">Actinophytocola gossypii</name>
    <dbReference type="NCBI Taxonomy" id="2812003"/>
    <lineage>
        <taxon>Bacteria</taxon>
        <taxon>Bacillati</taxon>
        <taxon>Actinomycetota</taxon>
        <taxon>Actinomycetes</taxon>
        <taxon>Pseudonocardiales</taxon>
        <taxon>Pseudonocardiaceae</taxon>
    </lineage>
</organism>
<keyword evidence="2" id="KW-0812">Transmembrane</keyword>
<gene>
    <name evidence="3" type="ORF">JT362_20615</name>
</gene>
<evidence type="ECO:0008006" key="5">
    <source>
        <dbReference type="Google" id="ProtNLM"/>
    </source>
</evidence>
<name>A0ABT2JDB6_9PSEU</name>
<comment type="caution">
    <text evidence="3">The sequence shown here is derived from an EMBL/GenBank/DDBJ whole genome shotgun (WGS) entry which is preliminary data.</text>
</comment>
<accession>A0ABT2JDB6</accession>
<evidence type="ECO:0000256" key="1">
    <source>
        <dbReference type="SAM" id="MobiDB-lite"/>
    </source>
</evidence>
<dbReference type="RefSeq" id="WP_260193133.1">
    <property type="nucleotide sequence ID" value="NZ_JAFFZE010000015.1"/>
</dbReference>
<proteinExistence type="predicted"/>
<protein>
    <recommendedName>
        <fullName evidence="5">Secreted protein</fullName>
    </recommendedName>
</protein>
<sequence length="83" mass="9212">MGVVLAFLGVAVAYGLVMAVLMRLAKRARRRGIASSAVSVFDEIWHPAAYEPQQEVRVQQERRAPSRAPGDPLWLRRSPDDPA</sequence>
<keyword evidence="2" id="KW-0472">Membrane</keyword>